<comment type="caution">
    <text evidence="4">The sequence shown here is derived from an EMBL/GenBank/DDBJ whole genome shotgun (WGS) entry which is preliminary data.</text>
</comment>
<dbReference type="Proteomes" id="UP000621390">
    <property type="component" value="Unassembled WGS sequence"/>
</dbReference>
<dbReference type="Proteomes" id="UP000655994">
    <property type="component" value="Unassembled WGS sequence"/>
</dbReference>
<evidence type="ECO:0000313" key="6">
    <source>
        <dbReference type="Proteomes" id="UP000655994"/>
    </source>
</evidence>
<evidence type="ECO:0000256" key="1">
    <source>
        <dbReference type="SAM" id="Coils"/>
    </source>
</evidence>
<dbReference type="AlphaFoldDB" id="A0A8I1GAM7"/>
<evidence type="ECO:0000313" key="5">
    <source>
        <dbReference type="Proteomes" id="UP000621390"/>
    </source>
</evidence>
<feature type="coiled-coil region" evidence="1">
    <location>
        <begin position="77"/>
        <end position="111"/>
    </location>
</feature>
<feature type="chain" id="PRO_5034916858" description="Lipoprotein" evidence="2">
    <location>
        <begin position="20"/>
        <end position="118"/>
    </location>
</feature>
<proteinExistence type="predicted"/>
<dbReference type="RefSeq" id="WP_199493546.1">
    <property type="nucleotide sequence ID" value="NZ_JAEMOP010000009.1"/>
</dbReference>
<accession>A0A8I1GAM7</accession>
<protein>
    <recommendedName>
        <fullName evidence="7">Lipoprotein</fullName>
    </recommendedName>
</protein>
<dbReference type="CDD" id="cd14686">
    <property type="entry name" value="bZIP"/>
    <property type="match status" value="1"/>
</dbReference>
<evidence type="ECO:0000313" key="3">
    <source>
        <dbReference type="EMBL" id="MBJ7265606.1"/>
    </source>
</evidence>
<gene>
    <name evidence="3" type="ORF">JHC10_01475</name>
    <name evidence="4" type="ORF">JHC11_12065</name>
</gene>
<keyword evidence="1" id="KW-0175">Coiled coil</keyword>
<reference evidence="4 6" key="1">
    <citation type="submission" date="2020-09" db="EMBL/GenBank/DDBJ databases">
        <title>Draft Genomes of Bacterial Isolates from North Pond Shallow Sediments.</title>
        <authorList>
            <person name="Kiel Reese B."/>
            <person name="Mullis M."/>
            <person name="Weisend R.E."/>
        </authorList>
    </citation>
    <scope>NUCLEOTIDE SEQUENCE</scope>
    <source>
        <strain evidence="4">KJE-2</strain>
        <strain evidence="3 6">KJE-3</strain>
    </source>
</reference>
<keyword evidence="2" id="KW-0732">Signal</keyword>
<sequence>MKLKLFVAAATALTLAGCATTGHDDIDSQVTGVHCIAYTSDGNRVVFTDADAAKYSKATGETPNCENMYQALYLHSMSDVEQELVGVNQNILELKKRLAVLSKENAELRQELEEPAKD</sequence>
<organism evidence="4 5">
    <name type="scientific">Idiomarina abyssalis</name>
    <dbReference type="NCBI Taxonomy" id="86102"/>
    <lineage>
        <taxon>Bacteria</taxon>
        <taxon>Pseudomonadati</taxon>
        <taxon>Pseudomonadota</taxon>
        <taxon>Gammaproteobacteria</taxon>
        <taxon>Alteromonadales</taxon>
        <taxon>Idiomarinaceae</taxon>
        <taxon>Idiomarina</taxon>
    </lineage>
</organism>
<dbReference type="PROSITE" id="PS51257">
    <property type="entry name" value="PROKAR_LIPOPROTEIN"/>
    <property type="match status" value="1"/>
</dbReference>
<dbReference type="EMBL" id="JAEMOS010000002">
    <property type="protein sequence ID" value="MBJ7265606.1"/>
    <property type="molecule type" value="Genomic_DNA"/>
</dbReference>
<dbReference type="EMBL" id="JAEMOP010000009">
    <property type="protein sequence ID" value="MBJ7316720.1"/>
    <property type="molecule type" value="Genomic_DNA"/>
</dbReference>
<evidence type="ECO:0000313" key="4">
    <source>
        <dbReference type="EMBL" id="MBJ7316720.1"/>
    </source>
</evidence>
<keyword evidence="6" id="KW-1185">Reference proteome</keyword>
<feature type="signal peptide" evidence="2">
    <location>
        <begin position="1"/>
        <end position="19"/>
    </location>
</feature>
<name>A0A8I1GAM7_9GAMM</name>
<evidence type="ECO:0000256" key="2">
    <source>
        <dbReference type="SAM" id="SignalP"/>
    </source>
</evidence>
<evidence type="ECO:0008006" key="7">
    <source>
        <dbReference type="Google" id="ProtNLM"/>
    </source>
</evidence>